<proteinExistence type="predicted"/>
<evidence type="ECO:0000256" key="1">
    <source>
        <dbReference type="ARBA" id="ARBA00004162"/>
    </source>
</evidence>
<evidence type="ECO:0000313" key="9">
    <source>
        <dbReference type="EMBL" id="EKU27577.1"/>
    </source>
</evidence>
<evidence type="ECO:0000256" key="8">
    <source>
        <dbReference type="SAM" id="Phobius"/>
    </source>
</evidence>
<feature type="transmembrane region" description="Helical" evidence="8">
    <location>
        <begin position="6"/>
        <end position="26"/>
    </location>
</feature>
<comment type="subcellular location">
    <subcellularLocation>
        <location evidence="1">Cell membrane</location>
        <topology evidence="1">Single-pass membrane protein</topology>
    </subcellularLocation>
</comment>
<sequence length="575" mass="68174">MTSKTWLFVLILILLVSLGIFLWLTYTIHKLQKRYEALNERRMELLKNKVQEQLDEIKKMHLVGQSQNIFHQWEERWQVVHADEKNIEADFMEITETMNRYAYISHTKEYMDYLDARLQEWEENVHSIEDGLQLLQESEADNSKRVQASLDLLQALTSDIEENPESYGVALPEVQKQLQYVTNTFKEVDDLNENGDPLEAAQRLQKAEKEVNVASVLFKAIPPLNKEIETTFKEQWLDLQEGYQHLVEMQFQFPAELGDISELLSQLKAHIEEAQNALERCDIDIVETQNKRIANEIHELYEGMQKEVDAKNYVDSSRGMIRDFLDHAYKNNRQLSIELDHTAQSYVFHNNEVGRARNFQKEIDSLQSQVNMWEAMLDNHTAIYSEVEEFYRETFNVLEDIENQQVEMDQTMVQMTEDYKKAEAAFEEFEFKMRTYKRYIEKYRLPGLPTEYLDDFFLVSEYIESLGVELAKVRVDILKLNEYVATIREKVANIAMKTNQIVRHARLAEQYMQYANRYRTTHDVTSTINESLQYFKEYRYDEAMNTMKKCLEQIDPESVQKIEDFYDEECDDEVV</sequence>
<evidence type="ECO:0000313" key="10">
    <source>
        <dbReference type="Proteomes" id="UP000016057"/>
    </source>
</evidence>
<evidence type="ECO:0000256" key="3">
    <source>
        <dbReference type="ARBA" id="ARBA00022989"/>
    </source>
</evidence>
<organism evidence="9 10">
    <name type="scientific">Catellicoccus marimammalium M35/04/3</name>
    <dbReference type="NCBI Taxonomy" id="1234409"/>
    <lineage>
        <taxon>Bacteria</taxon>
        <taxon>Bacillati</taxon>
        <taxon>Bacillota</taxon>
        <taxon>Bacilli</taxon>
        <taxon>Lactobacillales</taxon>
        <taxon>Enterococcaceae</taxon>
        <taxon>Catellicoccus</taxon>
    </lineage>
</organism>
<dbReference type="STRING" id="1234409.C683_0358"/>
<evidence type="ECO:0000256" key="2">
    <source>
        <dbReference type="ARBA" id="ARBA00022692"/>
    </source>
</evidence>
<keyword evidence="3 8" id="KW-1133">Transmembrane helix</keyword>
<dbReference type="PATRIC" id="fig|1234409.3.peg.325"/>
<evidence type="ECO:0000256" key="7">
    <source>
        <dbReference type="SAM" id="Coils"/>
    </source>
</evidence>
<dbReference type="Pfam" id="PF06160">
    <property type="entry name" value="EzrA"/>
    <property type="match status" value="1"/>
</dbReference>
<dbReference type="GO" id="GO:0000921">
    <property type="term" value="P:septin ring assembly"/>
    <property type="evidence" value="ECO:0007669"/>
    <property type="project" value="InterPro"/>
</dbReference>
<dbReference type="InterPro" id="IPR010379">
    <property type="entry name" value="EzrA"/>
</dbReference>
<keyword evidence="6" id="KW-0131">Cell cycle</keyword>
<dbReference type="EMBL" id="AMYT01000011">
    <property type="protein sequence ID" value="EKU27577.1"/>
    <property type="molecule type" value="Genomic_DNA"/>
</dbReference>
<gene>
    <name evidence="9" type="ORF">C683_0358</name>
</gene>
<dbReference type="AlphaFoldDB" id="K8ZC38"/>
<accession>K8ZC38</accession>
<keyword evidence="4 7" id="KW-0175">Coiled coil</keyword>
<protein>
    <submittedName>
        <fullName evidence="9">Septation ring formation regulator EzrA</fullName>
    </submittedName>
</protein>
<dbReference type="OrthoDB" id="1654473at2"/>
<evidence type="ECO:0000256" key="5">
    <source>
        <dbReference type="ARBA" id="ARBA00023136"/>
    </source>
</evidence>
<keyword evidence="2 8" id="KW-0812">Transmembrane</keyword>
<reference evidence="9 10" key="1">
    <citation type="journal article" date="2013" name="Genome Announc.">
        <title>Draft Genome Sequence of Catellicoccus marimammalium, a Novel Species Commonly Found in Gull Feces.</title>
        <authorList>
            <person name="Weigand M.R."/>
            <person name="Ryu H."/>
            <person name="Bozcek L."/>
            <person name="Konstantinidis K.T."/>
            <person name="Santo Domingo J.W."/>
        </authorList>
    </citation>
    <scope>NUCLEOTIDE SEQUENCE [LARGE SCALE GENOMIC DNA]</scope>
    <source>
        <strain evidence="9 10">M35/04/3</strain>
    </source>
</reference>
<keyword evidence="10" id="KW-1185">Reference proteome</keyword>
<dbReference type="GO" id="GO:0005940">
    <property type="term" value="C:septin ring"/>
    <property type="evidence" value="ECO:0007669"/>
    <property type="project" value="InterPro"/>
</dbReference>
<evidence type="ECO:0000256" key="4">
    <source>
        <dbReference type="ARBA" id="ARBA00023054"/>
    </source>
</evidence>
<keyword evidence="5 8" id="KW-0472">Membrane</keyword>
<keyword evidence="6" id="KW-0132">Cell division</keyword>
<evidence type="ECO:0000256" key="6">
    <source>
        <dbReference type="ARBA" id="ARBA00023210"/>
    </source>
</evidence>
<name>K8ZC38_9ENTE</name>
<dbReference type="GO" id="GO:0005886">
    <property type="term" value="C:plasma membrane"/>
    <property type="evidence" value="ECO:0007669"/>
    <property type="project" value="UniProtKB-SubCell"/>
</dbReference>
<dbReference type="eggNOG" id="COG4477">
    <property type="taxonomic scope" value="Bacteria"/>
</dbReference>
<feature type="coiled-coil region" evidence="7">
    <location>
        <begin position="356"/>
        <end position="418"/>
    </location>
</feature>
<keyword evidence="6" id="KW-0717">Septation</keyword>
<comment type="caution">
    <text evidence="9">The sequence shown here is derived from an EMBL/GenBank/DDBJ whole genome shotgun (WGS) entry which is preliminary data.</text>
</comment>
<feature type="coiled-coil region" evidence="7">
    <location>
        <begin position="257"/>
        <end position="291"/>
    </location>
</feature>
<dbReference type="GO" id="GO:0000917">
    <property type="term" value="P:division septum assembly"/>
    <property type="evidence" value="ECO:0007669"/>
    <property type="project" value="UniProtKB-KW"/>
</dbReference>
<dbReference type="Proteomes" id="UP000016057">
    <property type="component" value="Unassembled WGS sequence"/>
</dbReference>
<dbReference type="RefSeq" id="WP_009488779.1">
    <property type="nucleotide sequence ID" value="NZ_AMYT01000011.1"/>
</dbReference>
<feature type="coiled-coil region" evidence="7">
    <location>
        <begin position="28"/>
        <end position="60"/>
    </location>
</feature>